<dbReference type="KEGG" id="pbh:AAW51_5534"/>
<dbReference type="InterPro" id="IPR011992">
    <property type="entry name" value="EF-hand-dom_pair"/>
</dbReference>
<feature type="domain" description="EF-hand" evidence="1">
    <location>
        <begin position="56"/>
        <end position="91"/>
    </location>
</feature>
<dbReference type="Gene3D" id="1.10.238.10">
    <property type="entry name" value="EF-hand"/>
    <property type="match status" value="1"/>
</dbReference>
<accession>A0A0G3C0B8</accession>
<dbReference type="GO" id="GO:0005509">
    <property type="term" value="F:calcium ion binding"/>
    <property type="evidence" value="ECO:0007669"/>
    <property type="project" value="InterPro"/>
</dbReference>
<dbReference type="RefSeq" id="WP_053013964.1">
    <property type="nucleotide sequence ID" value="NZ_CP011371.1"/>
</dbReference>
<dbReference type="InterPro" id="IPR018247">
    <property type="entry name" value="EF_Hand_1_Ca_BS"/>
</dbReference>
<proteinExistence type="predicted"/>
<evidence type="ECO:0000313" key="3">
    <source>
        <dbReference type="Proteomes" id="UP000035352"/>
    </source>
</evidence>
<reference evidence="2 3" key="1">
    <citation type="submission" date="2015-05" db="EMBL/GenBank/DDBJ databases">
        <authorList>
            <person name="Tang B."/>
            <person name="Yu Y."/>
        </authorList>
    </citation>
    <scope>NUCLEOTIDE SEQUENCE [LARGE SCALE GENOMIC DNA]</scope>
    <source>
        <strain evidence="2 3">DSM 7029</strain>
    </source>
</reference>
<sequence>MSCRSKRTFDRGLVVQVRRVLLVTLGTLALGVQAQSGAAVPGGSAQGEVRNGEQAPKKTSIQALFVRVDENGDGKLSRDEAVRLPAISARFDEFDVDADGALSLPEFQAGAVAPVR</sequence>
<dbReference type="PROSITE" id="PS50222">
    <property type="entry name" value="EF_HAND_2"/>
    <property type="match status" value="1"/>
</dbReference>
<evidence type="ECO:0000313" key="2">
    <source>
        <dbReference type="EMBL" id="AKJ32225.1"/>
    </source>
</evidence>
<name>A0A0G3C0B8_9BURK</name>
<organism evidence="2 3">
    <name type="scientific">Caldimonas brevitalea</name>
    <dbReference type="NCBI Taxonomy" id="413882"/>
    <lineage>
        <taxon>Bacteria</taxon>
        <taxon>Pseudomonadati</taxon>
        <taxon>Pseudomonadota</taxon>
        <taxon>Betaproteobacteria</taxon>
        <taxon>Burkholderiales</taxon>
        <taxon>Sphaerotilaceae</taxon>
        <taxon>Caldimonas</taxon>
    </lineage>
</organism>
<gene>
    <name evidence="2" type="ORF">AAW51_5534</name>
</gene>
<protein>
    <recommendedName>
        <fullName evidence="1">EF-hand domain-containing protein</fullName>
    </recommendedName>
</protein>
<dbReference type="EMBL" id="CP011371">
    <property type="protein sequence ID" value="AKJ32225.1"/>
    <property type="molecule type" value="Genomic_DNA"/>
</dbReference>
<dbReference type="Pfam" id="PF13202">
    <property type="entry name" value="EF-hand_5"/>
    <property type="match status" value="2"/>
</dbReference>
<dbReference type="InterPro" id="IPR002048">
    <property type="entry name" value="EF_hand_dom"/>
</dbReference>
<dbReference type="PROSITE" id="PS00018">
    <property type="entry name" value="EF_HAND_1"/>
    <property type="match status" value="1"/>
</dbReference>
<evidence type="ECO:0000259" key="1">
    <source>
        <dbReference type="PROSITE" id="PS50222"/>
    </source>
</evidence>
<keyword evidence="3" id="KW-1185">Reference proteome</keyword>
<dbReference type="OrthoDB" id="8914005at2"/>
<dbReference type="Proteomes" id="UP000035352">
    <property type="component" value="Chromosome"/>
</dbReference>
<dbReference type="AlphaFoldDB" id="A0A0G3C0B8"/>
<dbReference type="SUPFAM" id="SSF47473">
    <property type="entry name" value="EF-hand"/>
    <property type="match status" value="1"/>
</dbReference>